<dbReference type="InterPro" id="IPR046347">
    <property type="entry name" value="bZIP_sf"/>
</dbReference>
<evidence type="ECO:0000313" key="4">
    <source>
        <dbReference type="Proteomes" id="UP000772434"/>
    </source>
</evidence>
<feature type="region of interest" description="Disordered" evidence="1">
    <location>
        <begin position="1"/>
        <end position="100"/>
    </location>
</feature>
<dbReference type="PROSITE" id="PS50217">
    <property type="entry name" value="BZIP"/>
    <property type="match status" value="1"/>
</dbReference>
<evidence type="ECO:0000313" key="3">
    <source>
        <dbReference type="EMBL" id="KAF9066471.1"/>
    </source>
</evidence>
<feature type="region of interest" description="Disordered" evidence="1">
    <location>
        <begin position="720"/>
        <end position="743"/>
    </location>
</feature>
<dbReference type="SMART" id="SM00338">
    <property type="entry name" value="BRLZ"/>
    <property type="match status" value="1"/>
</dbReference>
<feature type="compositionally biased region" description="Low complexity" evidence="1">
    <location>
        <begin position="245"/>
        <end position="266"/>
    </location>
</feature>
<dbReference type="InterPro" id="IPR004827">
    <property type="entry name" value="bZIP"/>
</dbReference>
<protein>
    <recommendedName>
        <fullName evidence="2">BZIP domain-containing protein</fullName>
    </recommendedName>
</protein>
<feature type="region of interest" description="Disordered" evidence="1">
    <location>
        <begin position="780"/>
        <end position="812"/>
    </location>
</feature>
<feature type="compositionally biased region" description="Polar residues" evidence="1">
    <location>
        <begin position="655"/>
        <end position="664"/>
    </location>
</feature>
<dbReference type="PROSITE" id="PS00036">
    <property type="entry name" value="BZIP_BASIC"/>
    <property type="match status" value="1"/>
</dbReference>
<feature type="domain" description="BZIP" evidence="2">
    <location>
        <begin position="312"/>
        <end position="375"/>
    </location>
</feature>
<dbReference type="Proteomes" id="UP000772434">
    <property type="component" value="Unassembled WGS sequence"/>
</dbReference>
<comment type="caution">
    <text evidence="3">The sequence shown here is derived from an EMBL/GenBank/DDBJ whole genome shotgun (WGS) entry which is preliminary data.</text>
</comment>
<name>A0A9P5PJ65_9AGAR</name>
<organism evidence="3 4">
    <name type="scientific">Rhodocollybia butyracea</name>
    <dbReference type="NCBI Taxonomy" id="206335"/>
    <lineage>
        <taxon>Eukaryota</taxon>
        <taxon>Fungi</taxon>
        <taxon>Dikarya</taxon>
        <taxon>Basidiomycota</taxon>
        <taxon>Agaricomycotina</taxon>
        <taxon>Agaricomycetes</taxon>
        <taxon>Agaricomycetidae</taxon>
        <taxon>Agaricales</taxon>
        <taxon>Marasmiineae</taxon>
        <taxon>Omphalotaceae</taxon>
        <taxon>Rhodocollybia</taxon>
    </lineage>
</organism>
<dbReference type="EMBL" id="JADNRY010000087">
    <property type="protein sequence ID" value="KAF9066471.1"/>
    <property type="molecule type" value="Genomic_DNA"/>
</dbReference>
<feature type="compositionally biased region" description="Low complexity" evidence="1">
    <location>
        <begin position="63"/>
        <end position="83"/>
    </location>
</feature>
<feature type="compositionally biased region" description="Low complexity" evidence="1">
    <location>
        <begin position="780"/>
        <end position="805"/>
    </location>
</feature>
<dbReference type="Gene3D" id="1.20.5.170">
    <property type="match status" value="1"/>
</dbReference>
<accession>A0A9P5PJ65</accession>
<reference evidence="3" key="1">
    <citation type="submission" date="2020-11" db="EMBL/GenBank/DDBJ databases">
        <authorList>
            <consortium name="DOE Joint Genome Institute"/>
            <person name="Ahrendt S."/>
            <person name="Riley R."/>
            <person name="Andreopoulos W."/>
            <person name="Labutti K."/>
            <person name="Pangilinan J."/>
            <person name="Ruiz-Duenas F.J."/>
            <person name="Barrasa J.M."/>
            <person name="Sanchez-Garcia M."/>
            <person name="Camarero S."/>
            <person name="Miyauchi S."/>
            <person name="Serrano A."/>
            <person name="Linde D."/>
            <person name="Babiker R."/>
            <person name="Drula E."/>
            <person name="Ayuso-Fernandez I."/>
            <person name="Pacheco R."/>
            <person name="Padilla G."/>
            <person name="Ferreira P."/>
            <person name="Barriuso J."/>
            <person name="Kellner H."/>
            <person name="Castanera R."/>
            <person name="Alfaro M."/>
            <person name="Ramirez L."/>
            <person name="Pisabarro A.G."/>
            <person name="Kuo A."/>
            <person name="Tritt A."/>
            <person name="Lipzen A."/>
            <person name="He G."/>
            <person name="Yan M."/>
            <person name="Ng V."/>
            <person name="Cullen D."/>
            <person name="Martin F."/>
            <person name="Rosso M.-N."/>
            <person name="Henrissat B."/>
            <person name="Hibbett D."/>
            <person name="Martinez A.T."/>
            <person name="Grigoriev I.V."/>
        </authorList>
    </citation>
    <scope>NUCLEOTIDE SEQUENCE</scope>
    <source>
        <strain evidence="3">AH 40177</strain>
    </source>
</reference>
<dbReference type="PANTHER" id="PTHR37616">
    <property type="entry name" value="BZIP TRANSCRIPTION FACTOR 60-LIKE"/>
    <property type="match status" value="1"/>
</dbReference>
<evidence type="ECO:0000256" key="1">
    <source>
        <dbReference type="SAM" id="MobiDB-lite"/>
    </source>
</evidence>
<proteinExistence type="predicted"/>
<dbReference type="SUPFAM" id="SSF57959">
    <property type="entry name" value="Leucine zipper domain"/>
    <property type="match status" value="1"/>
</dbReference>
<dbReference type="GO" id="GO:0003700">
    <property type="term" value="F:DNA-binding transcription factor activity"/>
    <property type="evidence" value="ECO:0007669"/>
    <property type="project" value="InterPro"/>
</dbReference>
<dbReference type="AlphaFoldDB" id="A0A9P5PJ65"/>
<evidence type="ECO:0000259" key="2">
    <source>
        <dbReference type="PROSITE" id="PS50217"/>
    </source>
</evidence>
<feature type="region of interest" description="Disordered" evidence="1">
    <location>
        <begin position="181"/>
        <end position="307"/>
    </location>
</feature>
<feature type="compositionally biased region" description="Low complexity" evidence="1">
    <location>
        <begin position="31"/>
        <end position="49"/>
    </location>
</feature>
<dbReference type="OrthoDB" id="5571888at2759"/>
<feature type="compositionally biased region" description="Polar residues" evidence="1">
    <location>
        <begin position="720"/>
        <end position="735"/>
    </location>
</feature>
<dbReference type="PANTHER" id="PTHR37616:SF2">
    <property type="entry name" value="BZIP DOMAIN-CONTAINING PROTEIN"/>
    <property type="match status" value="1"/>
</dbReference>
<feature type="compositionally biased region" description="Low complexity" evidence="1">
    <location>
        <begin position="594"/>
        <end position="626"/>
    </location>
</feature>
<sequence length="899" mass="94127">MLVDNRTNTAASPSNNPSELEEYLNTELFGLSPSPLTSPLSPLSSSTMSPPSPPALAGGSGSGSDSTSSRASSPSDSLSQILSTPPQQQLENAFPVSESDPYSFLSSGGFGGFGLGFGSSAGAAPSFFNFLDEENQNQNQMKVDASSSSSGLSIDADGFDFMSAFGSLATGLGSLSSMAIDPQLVDSQPTQTQRLPPVEEEKEEESNKAEESETSLTITPVKVGGYGKAGRKGTVQSGGITKKVASAAPTTAPVPTPFTATPASASRNKENLSASAPVAYTSASSPSVDGNKDDDDDLPADWRPPPEVFAKMSSKEKRQLRNKISARNFRVRRKEYISTLEMDIAERDRLLQAIRSELGSTQSENLALRQEVAALKKALLDGRSTSPVDASPALNIRGADINLNAAALGLGAGISLDDLNLNLPPPAPLPEKSAAEELALRAAAATTNATASTSTSGLLIPNPHKDLPNSPRINNGNSFWGGVPMGGGFTPVHTVLMPDLNTNLTAANGVNMTIGQWVRDVLAANAANAEMDVDEGDRSPRALQENMNPVMNTNTADTSFHAQAGFDGFADMNPFTMKTLDAYRMQLWAKMAASSHQQQPTSPQQPFQHQSPSSSSSSPSSSTSSSTYLQQRKALERELTSSSPFTLPGPHQKPSKASKQQGLVSSLKPAYFVNSNKANLPASSTSSQPPRMGNTLSALLAGKHSGAGVFGSYARGTQNASNAPFQSSSSLSPKYQVQQQHQQQQQQQQMQAMYAAALATTASQTLLGKLGSAFWDAFSGHPSSSTSTHPSSSATLHPGASTSTGAGSGTLRPWDADKVRRVLEGKAVVRIVDVDETVVKREAPASSTLSISSAAPTIKRETTPTPPVMTTGGSCGASECMTALLEESMKSLTLGKRSK</sequence>
<feature type="compositionally biased region" description="Polar residues" evidence="1">
    <location>
        <begin position="185"/>
        <end position="194"/>
    </location>
</feature>
<keyword evidence="4" id="KW-1185">Reference proteome</keyword>
<dbReference type="CDD" id="cd14810">
    <property type="entry name" value="bZIP_u1"/>
    <property type="match status" value="1"/>
</dbReference>
<feature type="region of interest" description="Disordered" evidence="1">
    <location>
        <begin position="594"/>
        <end position="664"/>
    </location>
</feature>
<feature type="compositionally biased region" description="Polar residues" evidence="1">
    <location>
        <begin position="1"/>
        <end position="18"/>
    </location>
</feature>
<gene>
    <name evidence="3" type="ORF">BDP27DRAFT_1330577</name>
</gene>